<keyword evidence="10" id="KW-0594">Phospholipid biosynthesis</keyword>
<evidence type="ECO:0000256" key="3">
    <source>
        <dbReference type="ARBA" id="ARBA00022516"/>
    </source>
</evidence>
<dbReference type="InterPro" id="IPR001736">
    <property type="entry name" value="PLipase_D/transphosphatidylase"/>
</dbReference>
<organism evidence="14 15">
    <name type="scientific">Mariniplasma anaerobium</name>
    <dbReference type="NCBI Taxonomy" id="2735436"/>
    <lineage>
        <taxon>Bacteria</taxon>
        <taxon>Bacillati</taxon>
        <taxon>Mycoplasmatota</taxon>
        <taxon>Mollicutes</taxon>
        <taxon>Acholeplasmatales</taxon>
        <taxon>Acholeplasmataceae</taxon>
        <taxon>Mariniplasma</taxon>
    </lineage>
</organism>
<evidence type="ECO:0000259" key="13">
    <source>
        <dbReference type="PROSITE" id="PS50035"/>
    </source>
</evidence>
<keyword evidence="11" id="KW-1208">Phospholipid metabolism</keyword>
<dbReference type="EMBL" id="AP024412">
    <property type="protein sequence ID" value="BCR36199.1"/>
    <property type="molecule type" value="Genomic_DNA"/>
</dbReference>
<dbReference type="RefSeq" id="WP_176240130.1">
    <property type="nucleotide sequence ID" value="NZ_AP024412.1"/>
</dbReference>
<evidence type="ECO:0000256" key="7">
    <source>
        <dbReference type="ARBA" id="ARBA00022989"/>
    </source>
</evidence>
<dbReference type="Gene3D" id="3.30.870.10">
    <property type="entry name" value="Endonuclease Chain A"/>
    <property type="match status" value="2"/>
</dbReference>
<dbReference type="NCBIfam" id="TIGR04265">
    <property type="entry name" value="bac_cardiolipin"/>
    <property type="match status" value="1"/>
</dbReference>
<dbReference type="AlphaFoldDB" id="A0A7U9TMG4"/>
<evidence type="ECO:0000256" key="2">
    <source>
        <dbReference type="ARBA" id="ARBA00022475"/>
    </source>
</evidence>
<evidence type="ECO:0000256" key="10">
    <source>
        <dbReference type="ARBA" id="ARBA00023209"/>
    </source>
</evidence>
<dbReference type="Pfam" id="PF13396">
    <property type="entry name" value="PLDc_N"/>
    <property type="match status" value="1"/>
</dbReference>
<proteinExistence type="predicted"/>
<keyword evidence="4" id="KW-0808">Transferase</keyword>
<keyword evidence="6" id="KW-0677">Repeat</keyword>
<keyword evidence="15" id="KW-1185">Reference proteome</keyword>
<dbReference type="PANTHER" id="PTHR21248:SF22">
    <property type="entry name" value="PHOSPHOLIPASE D"/>
    <property type="match status" value="1"/>
</dbReference>
<dbReference type="EC" id="2.7.8.-" evidence="12"/>
<evidence type="ECO:0000256" key="4">
    <source>
        <dbReference type="ARBA" id="ARBA00022679"/>
    </source>
</evidence>
<dbReference type="SUPFAM" id="SSF56024">
    <property type="entry name" value="Phospholipase D/nuclease"/>
    <property type="match status" value="2"/>
</dbReference>
<evidence type="ECO:0000313" key="14">
    <source>
        <dbReference type="EMBL" id="BCR36199.1"/>
    </source>
</evidence>
<dbReference type="InterPro" id="IPR025202">
    <property type="entry name" value="PLD-like_dom"/>
</dbReference>
<comment type="subcellular location">
    <subcellularLocation>
        <location evidence="1">Cell membrane</location>
        <topology evidence="1">Multi-pass membrane protein</topology>
    </subcellularLocation>
</comment>
<protein>
    <recommendedName>
        <fullName evidence="12">Cardiolipin synthase</fullName>
        <ecNumber evidence="12">2.7.8.-</ecNumber>
    </recommendedName>
</protein>
<gene>
    <name evidence="14" type="ORF">MPAN_010920</name>
</gene>
<feature type="domain" description="PLD phosphodiesterase" evidence="13">
    <location>
        <begin position="408"/>
        <end position="435"/>
    </location>
</feature>
<dbReference type="PROSITE" id="PS50035">
    <property type="entry name" value="PLD"/>
    <property type="match status" value="2"/>
</dbReference>
<evidence type="ECO:0000256" key="5">
    <source>
        <dbReference type="ARBA" id="ARBA00022692"/>
    </source>
</evidence>
<name>A0A7U9TMG4_9MOLU</name>
<dbReference type="GO" id="GO:0005886">
    <property type="term" value="C:plasma membrane"/>
    <property type="evidence" value="ECO:0007669"/>
    <property type="project" value="UniProtKB-SubCell"/>
</dbReference>
<evidence type="ECO:0000256" key="8">
    <source>
        <dbReference type="ARBA" id="ARBA00023098"/>
    </source>
</evidence>
<keyword evidence="3" id="KW-0444">Lipid biosynthesis</keyword>
<evidence type="ECO:0000256" key="12">
    <source>
        <dbReference type="NCBIfam" id="TIGR04265"/>
    </source>
</evidence>
<dbReference type="Pfam" id="PF13091">
    <property type="entry name" value="PLDc_2"/>
    <property type="match status" value="2"/>
</dbReference>
<dbReference type="GO" id="GO:0032049">
    <property type="term" value="P:cardiolipin biosynthetic process"/>
    <property type="evidence" value="ECO:0007669"/>
    <property type="project" value="UniProtKB-UniRule"/>
</dbReference>
<dbReference type="PANTHER" id="PTHR21248">
    <property type="entry name" value="CARDIOLIPIN SYNTHASE"/>
    <property type="match status" value="1"/>
</dbReference>
<evidence type="ECO:0000313" key="15">
    <source>
        <dbReference type="Proteomes" id="UP000620133"/>
    </source>
</evidence>
<keyword evidence="7" id="KW-1133">Transmembrane helix</keyword>
<evidence type="ECO:0000256" key="6">
    <source>
        <dbReference type="ARBA" id="ARBA00022737"/>
    </source>
</evidence>
<dbReference type="InterPro" id="IPR027379">
    <property type="entry name" value="CLS_N"/>
</dbReference>
<accession>A0A7U9TMG4</accession>
<dbReference type="SMART" id="SM00155">
    <property type="entry name" value="PLDc"/>
    <property type="match status" value="2"/>
</dbReference>
<keyword evidence="9" id="KW-0472">Membrane</keyword>
<dbReference type="KEGG" id="manr:MPAN_010920"/>
<reference evidence="14" key="1">
    <citation type="submission" date="2021-01" db="EMBL/GenBank/DDBJ databases">
        <title>Draft genome sequence of Acholeplasmataceae bacterium strain Mahy22.</title>
        <authorList>
            <person name="Watanabe M."/>
            <person name="Kojima H."/>
            <person name="Fukui M."/>
        </authorList>
    </citation>
    <scope>NUCLEOTIDE SEQUENCE</scope>
    <source>
        <strain evidence="14">Mahy22</strain>
    </source>
</reference>
<evidence type="ECO:0000256" key="1">
    <source>
        <dbReference type="ARBA" id="ARBA00004651"/>
    </source>
</evidence>
<dbReference type="Proteomes" id="UP000620133">
    <property type="component" value="Chromosome"/>
</dbReference>
<keyword evidence="8" id="KW-0443">Lipid metabolism</keyword>
<evidence type="ECO:0000256" key="9">
    <source>
        <dbReference type="ARBA" id="ARBA00023136"/>
    </source>
</evidence>
<feature type="domain" description="PLD phosphodiesterase" evidence="13">
    <location>
        <begin position="232"/>
        <end position="259"/>
    </location>
</feature>
<sequence>MKRILRLILSRTTFILLLLLAQIMFFFVTINYLSQFQYVHTALYGVTVIIIAYLIYKEENPIYKLAWIIPILIFPLFGGLFYLFYKNTNISKKVQSRYDKVENDRIALHANDIEHGNNKIYHYLYGLGWPTYKNTKLTYLKSGTVMYEDMLTSFKNAKKFIYLEFFIINPGHMWDTILEVLKQKVSEGVIIKIIYDDFGSSKLPYRYTKVLKSYGIDAYNFNPMKPHLNFQMNYRDHRKIIVIDNKIGYTGGMNIGDEYIGLTKPFKDWQDAGIKLEGDAVYGLYTSFMDQLKFLTDESNQLDLKPERIDLKTDSFVIPFLDSPLDKEYTAKNIYLQMINQARNYIYITTPYLILDYELTSALKFAAKSGVDIKIIIPYVPDKRTVYMVSESYAKDLSDHGIDVYKYKPGFIHQKMMVVDGMDAIIGTVNLDFRSLYLHFENSIYLKNDPEIEKMSSHFLELIHVSINLKDDKKHLILYKLIQIILKGFSSIL</sequence>
<dbReference type="InterPro" id="IPR022924">
    <property type="entry name" value="Cardiolipin_synthase"/>
</dbReference>
<dbReference type="GO" id="GO:0008808">
    <property type="term" value="F:cardiolipin synthase activity"/>
    <property type="evidence" value="ECO:0007669"/>
    <property type="project" value="UniProtKB-UniRule"/>
</dbReference>
<keyword evidence="2" id="KW-1003">Cell membrane</keyword>
<keyword evidence="5" id="KW-0812">Transmembrane</keyword>
<evidence type="ECO:0000256" key="11">
    <source>
        <dbReference type="ARBA" id="ARBA00023264"/>
    </source>
</evidence>